<dbReference type="InterPro" id="IPR009506">
    <property type="entry name" value="YjiS-like"/>
</dbReference>
<dbReference type="AlphaFoldDB" id="A0A1M7D942"/>
<evidence type="ECO:0000259" key="1">
    <source>
        <dbReference type="Pfam" id="PF06568"/>
    </source>
</evidence>
<name>A0A1M7D942_9RHOB</name>
<dbReference type="RefSeq" id="WP_073034819.1">
    <property type="nucleotide sequence ID" value="NZ_BMLR01000005.1"/>
</dbReference>
<organism evidence="2 3">
    <name type="scientific">Roseovarius pacificus</name>
    <dbReference type="NCBI Taxonomy" id="337701"/>
    <lineage>
        <taxon>Bacteria</taxon>
        <taxon>Pseudomonadati</taxon>
        <taxon>Pseudomonadota</taxon>
        <taxon>Alphaproteobacteria</taxon>
        <taxon>Rhodobacterales</taxon>
        <taxon>Roseobacteraceae</taxon>
        <taxon>Roseovarius</taxon>
    </lineage>
</organism>
<dbReference type="EMBL" id="FRBR01000005">
    <property type="protein sequence ID" value="SHL75960.1"/>
    <property type="molecule type" value="Genomic_DNA"/>
</dbReference>
<protein>
    <recommendedName>
        <fullName evidence="1">YjiS-like domain-containing protein</fullName>
    </recommendedName>
</protein>
<evidence type="ECO:0000313" key="3">
    <source>
        <dbReference type="Proteomes" id="UP000183974"/>
    </source>
</evidence>
<sequence>MTFANYTRATETGLGLEISAALHHLMQRFSDYRIYRATLNELQKLDDRSLADLGLHRSGLRSAALEAVYGIQN</sequence>
<dbReference type="Pfam" id="PF06568">
    <property type="entry name" value="YjiS-like"/>
    <property type="match status" value="1"/>
</dbReference>
<dbReference type="OrthoDB" id="8244198at2"/>
<keyword evidence="3" id="KW-1185">Reference proteome</keyword>
<proteinExistence type="predicted"/>
<feature type="domain" description="YjiS-like" evidence="1">
    <location>
        <begin position="25"/>
        <end position="58"/>
    </location>
</feature>
<gene>
    <name evidence="2" type="ORF">SAMN05444398_105166</name>
</gene>
<reference evidence="2 3" key="1">
    <citation type="submission" date="2016-11" db="EMBL/GenBank/DDBJ databases">
        <authorList>
            <person name="Jaros S."/>
            <person name="Januszkiewicz K."/>
            <person name="Wedrychowicz H."/>
        </authorList>
    </citation>
    <scope>NUCLEOTIDE SEQUENCE [LARGE SCALE GENOMIC DNA]</scope>
    <source>
        <strain evidence="2 3">DSM 29589</strain>
    </source>
</reference>
<dbReference type="Proteomes" id="UP000183974">
    <property type="component" value="Unassembled WGS sequence"/>
</dbReference>
<dbReference type="STRING" id="337701.SAMN05444398_105166"/>
<accession>A0A1M7D942</accession>
<evidence type="ECO:0000313" key="2">
    <source>
        <dbReference type="EMBL" id="SHL75960.1"/>
    </source>
</evidence>